<comment type="subcellular location">
    <subcellularLocation>
        <location evidence="1">Cell membrane</location>
        <topology evidence="1">Multi-pass membrane protein</topology>
    </subcellularLocation>
</comment>
<feature type="transmembrane region" description="Helical" evidence="7">
    <location>
        <begin position="641"/>
        <end position="661"/>
    </location>
</feature>
<dbReference type="AlphaFoldDB" id="A0A061J4H9"/>
<dbReference type="PANTHER" id="PTHR33406">
    <property type="entry name" value="MEMBRANE PROTEIN MJ1562-RELATED"/>
    <property type="match status" value="1"/>
</dbReference>
<evidence type="ECO:0000313" key="10">
    <source>
        <dbReference type="Proteomes" id="UP000031737"/>
    </source>
</evidence>
<dbReference type="Gene3D" id="1.20.1640.10">
    <property type="entry name" value="Multidrug efflux transporter AcrB transmembrane domain"/>
    <property type="match status" value="2"/>
</dbReference>
<evidence type="ECO:0000256" key="7">
    <source>
        <dbReference type="SAM" id="Phobius"/>
    </source>
</evidence>
<feature type="transmembrane region" description="Helical" evidence="7">
    <location>
        <begin position="668"/>
        <end position="689"/>
    </location>
</feature>
<feature type="transmembrane region" description="Helical" evidence="7">
    <location>
        <begin position="439"/>
        <end position="456"/>
    </location>
</feature>
<feature type="transmembrane region" description="Helical" evidence="7">
    <location>
        <begin position="615"/>
        <end position="635"/>
    </location>
</feature>
<feature type="domain" description="SSD" evidence="8">
    <location>
        <begin position="668"/>
        <end position="809"/>
    </location>
</feature>
<feature type="transmembrane region" description="Helical" evidence="7">
    <location>
        <begin position="758"/>
        <end position="785"/>
    </location>
</feature>
<feature type="transmembrane region" description="Helical" evidence="7">
    <location>
        <begin position="797"/>
        <end position="818"/>
    </location>
</feature>
<protein>
    <recommendedName>
        <fullName evidence="8">SSD domain-containing protein</fullName>
    </recommendedName>
</protein>
<proteinExistence type="inferred from homology"/>
<feature type="transmembrane region" description="Helical" evidence="7">
    <location>
        <begin position="7"/>
        <end position="30"/>
    </location>
</feature>
<dbReference type="GO" id="GO:0005886">
    <property type="term" value="C:plasma membrane"/>
    <property type="evidence" value="ECO:0007669"/>
    <property type="project" value="UniProtKB-SubCell"/>
</dbReference>
<dbReference type="SUPFAM" id="SSF82866">
    <property type="entry name" value="Multidrug efflux transporter AcrB transmembrane domain"/>
    <property type="match status" value="2"/>
</dbReference>
<name>A0A061J4H9_TRYRA</name>
<dbReference type="EMBL" id="AUPL01003058">
    <property type="protein sequence ID" value="ESL09225.1"/>
    <property type="molecule type" value="Genomic_DNA"/>
</dbReference>
<evidence type="ECO:0000256" key="1">
    <source>
        <dbReference type="ARBA" id="ARBA00004651"/>
    </source>
</evidence>
<dbReference type="OrthoDB" id="438641at2759"/>
<accession>A0A061J4H9</accession>
<sequence length="887" mass="100241">MIKEKKLAVLVVVMYCLIFAATVYLAWMFVYNTRMTFAAPKNTIVYDTLRAAEIYFPHQLPLNPLYLLLTSRNLSRSILEDPNFKHLCNYLLQQLQNESSPIFGKVNDILGYFAAPEVSPMRDFFIGGDHNQSSLLTLNLLPSARSDVVLRIVSSVIDAWCNEHTATFTQEYTSTQLLSDDAAGGIVGDLLRVDAISLPMAFLVLSYCLGSGRLLLVSFLALSCTVSMAFAIMYPISRVLEVSSLAPELTVGVVAALSIDYSLFILTRFQEQVLMQELLFRRSPRVEWVVVQNTARLSFDNISVSGLTVAIALGSLSFMPVTFLSTVGLTMCIAVVCAVFVSITLQPALLLVFFDFFGHPPTWTELWHKLYFCFFVWPCRSYPPRADSLGNASQPIATLQNQLFPERKLTCSDHETLEHQRQMSSYWFGLSRYSFQHPWVAIVAVLAFGAPFFYFATQLRVDFDVFTQIPRGSRHGGVLQRVQRDIGGGLAIPFYVLFLVRDVYNISFWKTDDMTNVMRSVIETIVTRTGQSYSSIISPNMILDPTSGEVVWLTAWESSRLSQLELNYQYLVNQTVSALEGKAAYIFLTPPENPFGASANMYLNTIRDILREHTAGNVLFSYGILGASSDSWAIMSKSMEFFPIQIGVVFGGIFIIMLLVFRSVFLPFRLIFTVVYTVGVSYGVGVIVFQYKWLHPVWRELEKVENYCFLVPLLTFLFLCALSLDYDVFLMTRIVEFKKKGYTDEAAVAKAVWKTGSIISFAGIIMFLTIGSMVFSSVMMVSQFAVVSSVAVFFDTFVVRPFFVPALMGIGSGWYVWWPRRFTELKRNVHDMRIRFDDNSEEMHVTNNEQPGPFQVDAPCNENNISLENRSVQPHVASHMSNEPQRH</sequence>
<evidence type="ECO:0000256" key="3">
    <source>
        <dbReference type="ARBA" id="ARBA00022475"/>
    </source>
</evidence>
<evidence type="ECO:0000256" key="6">
    <source>
        <dbReference type="ARBA" id="ARBA00023136"/>
    </source>
</evidence>
<feature type="transmembrane region" description="Helical" evidence="7">
    <location>
        <begin position="216"/>
        <end position="237"/>
    </location>
</feature>
<dbReference type="VEuPathDB" id="TriTrypDB:TRSC58_03058"/>
<dbReference type="InterPro" id="IPR004869">
    <property type="entry name" value="MMPL_dom"/>
</dbReference>
<dbReference type="PANTHER" id="PTHR33406:SF6">
    <property type="entry name" value="MEMBRANE PROTEIN YDGH-RELATED"/>
    <property type="match status" value="1"/>
</dbReference>
<feature type="transmembrane region" description="Helical" evidence="7">
    <location>
        <begin position="302"/>
        <end position="321"/>
    </location>
</feature>
<feature type="transmembrane region" description="Helical" evidence="7">
    <location>
        <begin position="190"/>
        <end position="209"/>
    </location>
</feature>
<keyword evidence="5 7" id="KW-1133">Transmembrane helix</keyword>
<keyword evidence="6 7" id="KW-0472">Membrane</keyword>
<comment type="caution">
    <text evidence="9">The sequence shown here is derived from an EMBL/GenBank/DDBJ whole genome shotgun (WGS) entry which is preliminary data.</text>
</comment>
<feature type="transmembrane region" description="Helical" evidence="7">
    <location>
        <begin position="709"/>
        <end position="730"/>
    </location>
</feature>
<dbReference type="InterPro" id="IPR000731">
    <property type="entry name" value="SSD"/>
</dbReference>
<dbReference type="PROSITE" id="PS50156">
    <property type="entry name" value="SSD"/>
    <property type="match status" value="1"/>
</dbReference>
<evidence type="ECO:0000256" key="2">
    <source>
        <dbReference type="ARBA" id="ARBA00010157"/>
    </source>
</evidence>
<comment type="similarity">
    <text evidence="2">Belongs to the resistance-nodulation-cell division (RND) (TC 2.A.6) family. MmpL subfamily.</text>
</comment>
<evidence type="ECO:0000259" key="8">
    <source>
        <dbReference type="PROSITE" id="PS50156"/>
    </source>
</evidence>
<evidence type="ECO:0000256" key="4">
    <source>
        <dbReference type="ARBA" id="ARBA00022692"/>
    </source>
</evidence>
<dbReference type="InterPro" id="IPR050545">
    <property type="entry name" value="Mycobact_MmpL"/>
</dbReference>
<feature type="transmembrane region" description="Helical" evidence="7">
    <location>
        <begin position="327"/>
        <end position="354"/>
    </location>
</feature>
<reference evidence="9 10" key="1">
    <citation type="submission" date="2013-07" db="EMBL/GenBank/DDBJ databases">
        <authorList>
            <person name="Stoco P.H."/>
            <person name="Wagner G."/>
            <person name="Gerber A."/>
            <person name="Zaha A."/>
            <person name="Thompson C."/>
            <person name="Bartholomeu D.C."/>
            <person name="Luckemeyer D.D."/>
            <person name="Bahia D."/>
            <person name="Loreto E."/>
            <person name="Prestes E.B."/>
            <person name="Lima F.M."/>
            <person name="Rodrigues-Luiz G."/>
            <person name="Vallejo G.A."/>
            <person name="Filho J.F."/>
            <person name="Monteiro K.M."/>
            <person name="Tyler K.M."/>
            <person name="de Almeida L.G."/>
            <person name="Ortiz M.F."/>
            <person name="Siervo M.A."/>
            <person name="de Moraes M.H."/>
            <person name="Cunha O.L."/>
            <person name="Mendonca-Neto R."/>
            <person name="Silva R."/>
            <person name="Teixeira S.M."/>
            <person name="Murta S.M."/>
            <person name="Sincero T.C."/>
            <person name="Mendes T.A."/>
            <person name="Urmenyi T.P."/>
            <person name="Silva V.G."/>
            <person name="da Rocha W.D."/>
            <person name="Andersson B."/>
            <person name="Romanha A.J."/>
            <person name="Steindel M."/>
            <person name="de Vasconcelos A.T."/>
            <person name="Grisard E.C."/>
        </authorList>
    </citation>
    <scope>NUCLEOTIDE SEQUENCE [LARGE SCALE GENOMIC DNA]</scope>
    <source>
        <strain evidence="9 10">SC58</strain>
    </source>
</reference>
<dbReference type="Pfam" id="PF03176">
    <property type="entry name" value="MMPL"/>
    <property type="match status" value="2"/>
</dbReference>
<keyword evidence="3" id="KW-1003">Cell membrane</keyword>
<evidence type="ECO:0000256" key="5">
    <source>
        <dbReference type="ARBA" id="ARBA00022989"/>
    </source>
</evidence>
<evidence type="ECO:0000313" key="9">
    <source>
        <dbReference type="EMBL" id="ESL09225.1"/>
    </source>
</evidence>
<keyword evidence="4 7" id="KW-0812">Transmembrane</keyword>
<keyword evidence="10" id="KW-1185">Reference proteome</keyword>
<organism evidence="9 10">
    <name type="scientific">Trypanosoma rangeli SC58</name>
    <dbReference type="NCBI Taxonomy" id="429131"/>
    <lineage>
        <taxon>Eukaryota</taxon>
        <taxon>Discoba</taxon>
        <taxon>Euglenozoa</taxon>
        <taxon>Kinetoplastea</taxon>
        <taxon>Metakinetoplastina</taxon>
        <taxon>Trypanosomatida</taxon>
        <taxon>Trypanosomatidae</taxon>
        <taxon>Trypanosoma</taxon>
        <taxon>Herpetosoma</taxon>
    </lineage>
</organism>
<dbReference type="Proteomes" id="UP000031737">
    <property type="component" value="Unassembled WGS sequence"/>
</dbReference>
<gene>
    <name evidence="9" type="ORF">TRSC58_03058</name>
</gene>